<comment type="caution">
    <text evidence="1">The sequence shown here is derived from an EMBL/GenBank/DDBJ whole genome shotgun (WGS) entry which is preliminary data.</text>
</comment>
<accession>A0ABU0CVY3</accession>
<dbReference type="EMBL" id="JAUSUQ010000015">
    <property type="protein sequence ID" value="MDQ0340583.1"/>
    <property type="molecule type" value="Genomic_DNA"/>
</dbReference>
<dbReference type="Proteomes" id="UP001232445">
    <property type="component" value="Unassembled WGS sequence"/>
</dbReference>
<sequence length="37" mass="4410">MTGGYSKTGVYLFDDFRDNLIIDRCDPIFNHMRQQKN</sequence>
<name>A0ABU0CVY3_9BACI</name>
<organism evidence="1 2">
    <name type="scientific">Caldalkalibacillus uzonensis</name>
    <dbReference type="NCBI Taxonomy" id="353224"/>
    <lineage>
        <taxon>Bacteria</taxon>
        <taxon>Bacillati</taxon>
        <taxon>Bacillota</taxon>
        <taxon>Bacilli</taxon>
        <taxon>Bacillales</taxon>
        <taxon>Bacillaceae</taxon>
        <taxon>Caldalkalibacillus</taxon>
    </lineage>
</organism>
<protein>
    <submittedName>
        <fullName evidence="1">Uncharacterized protein</fullName>
    </submittedName>
</protein>
<evidence type="ECO:0000313" key="2">
    <source>
        <dbReference type="Proteomes" id="UP001232445"/>
    </source>
</evidence>
<evidence type="ECO:0000313" key="1">
    <source>
        <dbReference type="EMBL" id="MDQ0340583.1"/>
    </source>
</evidence>
<proteinExistence type="predicted"/>
<reference evidence="1 2" key="1">
    <citation type="submission" date="2023-07" db="EMBL/GenBank/DDBJ databases">
        <title>Genomic Encyclopedia of Type Strains, Phase IV (KMG-IV): sequencing the most valuable type-strain genomes for metagenomic binning, comparative biology and taxonomic classification.</title>
        <authorList>
            <person name="Goeker M."/>
        </authorList>
    </citation>
    <scope>NUCLEOTIDE SEQUENCE [LARGE SCALE GENOMIC DNA]</scope>
    <source>
        <strain evidence="1 2">DSM 17740</strain>
    </source>
</reference>
<keyword evidence="2" id="KW-1185">Reference proteome</keyword>
<gene>
    <name evidence="1" type="ORF">J2S00_003407</name>
</gene>